<name>A0A6J6FXY3_9ZZZZ</name>
<evidence type="ECO:0000256" key="12">
    <source>
        <dbReference type="ARBA" id="ARBA00023295"/>
    </source>
</evidence>
<keyword evidence="12" id="KW-0326">Glycosidase</keyword>
<dbReference type="SUPFAM" id="SSF81624">
    <property type="entry name" value="N-terminal domain of MutM-like DNA repair proteins"/>
    <property type="match status" value="1"/>
</dbReference>
<dbReference type="GO" id="GO:0003684">
    <property type="term" value="F:damaged DNA binding"/>
    <property type="evidence" value="ECO:0007669"/>
    <property type="project" value="InterPro"/>
</dbReference>
<gene>
    <name evidence="15" type="ORF">UFOPK1826_00206</name>
</gene>
<dbReference type="InterPro" id="IPR000214">
    <property type="entry name" value="Znf_DNA_glyclase/AP_lyase"/>
</dbReference>
<dbReference type="GO" id="GO:0000703">
    <property type="term" value="F:oxidized pyrimidine nucleobase lesion DNA N-glycosylase activity"/>
    <property type="evidence" value="ECO:0007669"/>
    <property type="project" value="TreeGrafter"/>
</dbReference>
<dbReference type="InterPro" id="IPR015886">
    <property type="entry name" value="H2TH_FPG"/>
</dbReference>
<dbReference type="EMBL" id="CAEZUN010000016">
    <property type="protein sequence ID" value="CAB4593727.1"/>
    <property type="molecule type" value="Genomic_DNA"/>
</dbReference>
<evidence type="ECO:0000256" key="1">
    <source>
        <dbReference type="ARBA" id="ARBA00009409"/>
    </source>
</evidence>
<evidence type="ECO:0000256" key="8">
    <source>
        <dbReference type="ARBA" id="ARBA00023125"/>
    </source>
</evidence>
<dbReference type="SUPFAM" id="SSF46946">
    <property type="entry name" value="S13-like H2TH domain"/>
    <property type="match status" value="1"/>
</dbReference>
<comment type="catalytic activity">
    <reaction evidence="13">
        <text>2'-deoxyribonucleotide-(2'-deoxyribose 5'-phosphate)-2'-deoxyribonucleotide-DNA = a 3'-end 2'-deoxyribonucleotide-(2,3-dehydro-2,3-deoxyribose 5'-phosphate)-DNA + a 5'-end 5'-phospho-2'-deoxyribonucleoside-DNA + H(+)</text>
        <dbReference type="Rhea" id="RHEA:66592"/>
        <dbReference type="Rhea" id="RHEA-COMP:13180"/>
        <dbReference type="Rhea" id="RHEA-COMP:16897"/>
        <dbReference type="Rhea" id="RHEA-COMP:17067"/>
        <dbReference type="ChEBI" id="CHEBI:15378"/>
        <dbReference type="ChEBI" id="CHEBI:136412"/>
        <dbReference type="ChEBI" id="CHEBI:157695"/>
        <dbReference type="ChEBI" id="CHEBI:167181"/>
        <dbReference type="EC" id="4.2.99.18"/>
    </reaction>
</comment>
<evidence type="ECO:0000256" key="6">
    <source>
        <dbReference type="ARBA" id="ARBA00022801"/>
    </source>
</evidence>
<dbReference type="GO" id="GO:0006284">
    <property type="term" value="P:base-excision repair"/>
    <property type="evidence" value="ECO:0007669"/>
    <property type="project" value="InterPro"/>
</dbReference>
<dbReference type="SMART" id="SM01232">
    <property type="entry name" value="H2TH"/>
    <property type="match status" value="1"/>
</dbReference>
<dbReference type="InterPro" id="IPR035937">
    <property type="entry name" value="FPG_N"/>
</dbReference>
<keyword evidence="4" id="KW-0227">DNA damage</keyword>
<dbReference type="AlphaFoldDB" id="A0A6J6FXY3"/>
<evidence type="ECO:0000256" key="2">
    <source>
        <dbReference type="ARBA" id="ARBA00012720"/>
    </source>
</evidence>
<keyword evidence="3" id="KW-0479">Metal-binding</keyword>
<dbReference type="GO" id="GO:0008270">
    <property type="term" value="F:zinc ion binding"/>
    <property type="evidence" value="ECO:0007669"/>
    <property type="project" value="UniProtKB-KW"/>
</dbReference>
<evidence type="ECO:0000256" key="4">
    <source>
        <dbReference type="ARBA" id="ARBA00022763"/>
    </source>
</evidence>
<evidence type="ECO:0000313" key="15">
    <source>
        <dbReference type="EMBL" id="CAB4593727.1"/>
    </source>
</evidence>
<dbReference type="PANTHER" id="PTHR42697">
    <property type="entry name" value="ENDONUCLEASE 8"/>
    <property type="match status" value="1"/>
</dbReference>
<keyword evidence="7" id="KW-0862">Zinc</keyword>
<evidence type="ECO:0000256" key="10">
    <source>
        <dbReference type="ARBA" id="ARBA00023239"/>
    </source>
</evidence>
<keyword evidence="10" id="KW-0456">Lyase</keyword>
<evidence type="ECO:0000256" key="7">
    <source>
        <dbReference type="ARBA" id="ARBA00022833"/>
    </source>
</evidence>
<reference evidence="15" key="1">
    <citation type="submission" date="2020-05" db="EMBL/GenBank/DDBJ databases">
        <authorList>
            <person name="Chiriac C."/>
            <person name="Salcher M."/>
            <person name="Ghai R."/>
            <person name="Kavagutti S V."/>
        </authorList>
    </citation>
    <scope>NUCLEOTIDE SEQUENCE</scope>
</reference>
<dbReference type="PROSITE" id="PS01242">
    <property type="entry name" value="ZF_FPG_1"/>
    <property type="match status" value="1"/>
</dbReference>
<evidence type="ECO:0000256" key="13">
    <source>
        <dbReference type="ARBA" id="ARBA00044632"/>
    </source>
</evidence>
<evidence type="ECO:0000256" key="11">
    <source>
        <dbReference type="ARBA" id="ARBA00023268"/>
    </source>
</evidence>
<evidence type="ECO:0000256" key="3">
    <source>
        <dbReference type="ARBA" id="ARBA00022723"/>
    </source>
</evidence>
<dbReference type="InterPro" id="IPR010979">
    <property type="entry name" value="Ribosomal_uS13-like_H2TH"/>
</dbReference>
<keyword evidence="6" id="KW-0378">Hydrolase</keyword>
<keyword evidence="11" id="KW-0511">Multifunctional enzyme</keyword>
<evidence type="ECO:0000259" key="14">
    <source>
        <dbReference type="PROSITE" id="PS51066"/>
    </source>
</evidence>
<protein>
    <recommendedName>
        <fullName evidence="2">DNA-(apurinic or apyrimidinic site) lyase</fullName>
        <ecNumber evidence="2">4.2.99.18</ecNumber>
    </recommendedName>
</protein>
<evidence type="ECO:0000256" key="9">
    <source>
        <dbReference type="ARBA" id="ARBA00023204"/>
    </source>
</evidence>
<dbReference type="Gene3D" id="1.10.8.50">
    <property type="match status" value="1"/>
</dbReference>
<feature type="domain" description="FPG-type" evidence="14">
    <location>
        <begin position="210"/>
        <end position="246"/>
    </location>
</feature>
<dbReference type="PANTHER" id="PTHR42697:SF1">
    <property type="entry name" value="ENDONUCLEASE 8"/>
    <property type="match status" value="1"/>
</dbReference>
<dbReference type="EC" id="4.2.99.18" evidence="2"/>
<keyword evidence="8" id="KW-0238">DNA-binding</keyword>
<dbReference type="Gene3D" id="3.20.190.10">
    <property type="entry name" value="MutM-like, N-terminal"/>
    <property type="match status" value="1"/>
</dbReference>
<proteinExistence type="inferred from homology"/>
<accession>A0A6J6FXY3</accession>
<dbReference type="Pfam" id="PF06831">
    <property type="entry name" value="H2TH"/>
    <property type="match status" value="1"/>
</dbReference>
<organism evidence="15">
    <name type="scientific">freshwater metagenome</name>
    <dbReference type="NCBI Taxonomy" id="449393"/>
    <lineage>
        <taxon>unclassified sequences</taxon>
        <taxon>metagenomes</taxon>
        <taxon>ecological metagenomes</taxon>
    </lineage>
</organism>
<sequence>MQHNASALRTALMGQKMSSFETSESLIVSPKVGRTIEELRVENRSIEIIWDDGLALKTEMKLRGSWRIFHDGEKWSKTKKSAQVIIGVDEMSVVCFGAREIEAYHDFDLRRHPMLGRLGPELADPRVDLNDCVDRLMNYENPDETIADVLLDQRVMRGIGNVHRCELLWACELHPWAKVGSLSVDECLELVSLAAGVLRGNSLLASTELAVYGKHGKICTRCSGQVRVTHHGEANRVLYWCVDCQVRHTDVTSQGYVIKHDAPLGVHPAEHLYLSELARVRKSV</sequence>
<keyword evidence="9" id="KW-0234">DNA repair</keyword>
<dbReference type="PROSITE" id="PS51066">
    <property type="entry name" value="ZF_FPG_2"/>
    <property type="match status" value="1"/>
</dbReference>
<keyword evidence="5" id="KW-0863">Zinc-finger</keyword>
<evidence type="ECO:0000256" key="5">
    <source>
        <dbReference type="ARBA" id="ARBA00022771"/>
    </source>
</evidence>
<comment type="similarity">
    <text evidence="1">Belongs to the FPG family.</text>
</comment>
<dbReference type="SUPFAM" id="SSF57716">
    <property type="entry name" value="Glucocorticoid receptor-like (DNA-binding domain)"/>
    <property type="match status" value="1"/>
</dbReference>
<dbReference type="InterPro" id="IPR015887">
    <property type="entry name" value="DNA_glyclase_Znf_dom_DNA_BS"/>
</dbReference>
<dbReference type="GO" id="GO:0140078">
    <property type="term" value="F:class I DNA-(apurinic or apyrimidinic site) endonuclease activity"/>
    <property type="evidence" value="ECO:0007669"/>
    <property type="project" value="UniProtKB-EC"/>
</dbReference>